<dbReference type="AlphaFoldDB" id="F4G0N0"/>
<comment type="pathway">
    <text evidence="1">Amino-acid biosynthesis; L-tryptophan biosynthesis; L-tryptophan from chorismate: step 1/5.</text>
</comment>
<comment type="catalytic activity">
    <reaction evidence="6">
        <text>chorismate + L-glutamine = anthranilate + pyruvate + L-glutamate + H(+)</text>
        <dbReference type="Rhea" id="RHEA:21732"/>
        <dbReference type="ChEBI" id="CHEBI:15361"/>
        <dbReference type="ChEBI" id="CHEBI:15378"/>
        <dbReference type="ChEBI" id="CHEBI:16567"/>
        <dbReference type="ChEBI" id="CHEBI:29748"/>
        <dbReference type="ChEBI" id="CHEBI:29985"/>
        <dbReference type="ChEBI" id="CHEBI:58359"/>
        <dbReference type="EC" id="4.1.3.27"/>
    </reaction>
</comment>
<dbReference type="GeneID" id="10492735"/>
<dbReference type="Pfam" id="PF00117">
    <property type="entry name" value="GATase"/>
    <property type="match status" value="1"/>
</dbReference>
<evidence type="ECO:0000256" key="5">
    <source>
        <dbReference type="ARBA" id="ARBA00023141"/>
    </source>
</evidence>
<sequence length="193" mass="21463">MDITLVIDNYDSFVYNIAQSIGELGSYPLVVRNDEITVKGVERLRPDRIVISPGPGTPEKAEDVGIVPEVIKYLGKRVPILGICLGHQAIGYTFGAKIRRAKVIYHGKLSTIVKVSESPLYVGIPTEFRATRYHSLVVDDVPSSLSVDSVSKEDNEVMGLRHNEFRIFGVQFHPESIGTSVGQKIFYNFLNRV</sequence>
<dbReference type="eggNOG" id="arCOG00086">
    <property type="taxonomic scope" value="Archaea"/>
</dbReference>
<evidence type="ECO:0000259" key="7">
    <source>
        <dbReference type="Pfam" id="PF00117"/>
    </source>
</evidence>
<dbReference type="PROSITE" id="PS51273">
    <property type="entry name" value="GATASE_TYPE_1"/>
    <property type="match status" value="1"/>
</dbReference>
<proteinExistence type="predicted"/>
<keyword evidence="4" id="KW-0315">Glutamine amidotransferase</keyword>
<dbReference type="Proteomes" id="UP000007812">
    <property type="component" value="Chromosome"/>
</dbReference>
<dbReference type="PRINTS" id="PR00096">
    <property type="entry name" value="GATASE"/>
</dbReference>
<dbReference type="HOGENOM" id="CLU_014340_1_2_2"/>
<dbReference type="FunFam" id="3.40.50.880:FF:000003">
    <property type="entry name" value="Anthranilate synthase component II"/>
    <property type="match status" value="1"/>
</dbReference>
<dbReference type="InterPro" id="IPR050472">
    <property type="entry name" value="Anth_synth/Amidotransfase"/>
</dbReference>
<feature type="domain" description="Glutamine amidotransferase" evidence="7">
    <location>
        <begin position="5"/>
        <end position="191"/>
    </location>
</feature>
<organism evidence="8 9">
    <name type="scientific">Metallosphaera cuprina (strain Ar-4)</name>
    <dbReference type="NCBI Taxonomy" id="1006006"/>
    <lineage>
        <taxon>Archaea</taxon>
        <taxon>Thermoproteota</taxon>
        <taxon>Thermoprotei</taxon>
        <taxon>Sulfolobales</taxon>
        <taxon>Sulfolobaceae</taxon>
        <taxon>Metallosphaera</taxon>
    </lineage>
</organism>
<evidence type="ECO:0000256" key="2">
    <source>
        <dbReference type="ARBA" id="ARBA00012266"/>
    </source>
</evidence>
<dbReference type="GO" id="GO:0005829">
    <property type="term" value="C:cytosol"/>
    <property type="evidence" value="ECO:0007669"/>
    <property type="project" value="TreeGrafter"/>
</dbReference>
<dbReference type="CDD" id="cd01743">
    <property type="entry name" value="GATase1_Anthranilate_Synthase"/>
    <property type="match status" value="1"/>
</dbReference>
<evidence type="ECO:0000313" key="9">
    <source>
        <dbReference type="Proteomes" id="UP000007812"/>
    </source>
</evidence>
<dbReference type="OrthoDB" id="3321at2157"/>
<dbReference type="PATRIC" id="fig|1006006.8.peg.543"/>
<dbReference type="Gene3D" id="3.40.50.880">
    <property type="match status" value="1"/>
</dbReference>
<dbReference type="PANTHER" id="PTHR43418">
    <property type="entry name" value="MULTIFUNCTIONAL TRYPTOPHAN BIOSYNTHESIS PROTEIN-RELATED"/>
    <property type="match status" value="1"/>
</dbReference>
<dbReference type="PRINTS" id="PR00097">
    <property type="entry name" value="ANTSNTHASEII"/>
</dbReference>
<dbReference type="InterPro" id="IPR017926">
    <property type="entry name" value="GATASE"/>
</dbReference>
<dbReference type="SUPFAM" id="SSF52317">
    <property type="entry name" value="Class I glutamine amidotransferase-like"/>
    <property type="match status" value="1"/>
</dbReference>
<dbReference type="PANTHER" id="PTHR43418:SF4">
    <property type="entry name" value="MULTIFUNCTIONAL TRYPTOPHAN BIOSYNTHESIS PROTEIN"/>
    <property type="match status" value="1"/>
</dbReference>
<keyword evidence="5" id="KW-0057">Aromatic amino acid biosynthesis</keyword>
<dbReference type="EC" id="4.1.3.27" evidence="2"/>
<evidence type="ECO:0000256" key="3">
    <source>
        <dbReference type="ARBA" id="ARBA00022822"/>
    </source>
</evidence>
<reference evidence="8 9" key="1">
    <citation type="journal article" date="2011" name="J. Bacteriol.">
        <title>Complete genome sequence of Metallosphaera cuprina, a metal sulfide-oxidizing archaeon from a hot spring.</title>
        <authorList>
            <person name="Liu L.J."/>
            <person name="You X.Y."/>
            <person name="Zheng H."/>
            <person name="Wang S."/>
            <person name="Jiang C.Y."/>
            <person name="Liu S.J."/>
        </authorList>
    </citation>
    <scope>NUCLEOTIDE SEQUENCE [LARGE SCALE GENOMIC DNA]</scope>
    <source>
        <strain evidence="8 9">Ar-4</strain>
    </source>
</reference>
<keyword evidence="3" id="KW-0028">Amino-acid biosynthesis</keyword>
<dbReference type="KEGG" id="mcn:Mcup_0542"/>
<protein>
    <recommendedName>
        <fullName evidence="2">anthranilate synthase</fullName>
        <ecNumber evidence="2">4.1.3.27</ecNumber>
    </recommendedName>
</protein>
<gene>
    <name evidence="8" type="ordered locus">Mcup_0542</name>
</gene>
<name>F4G0N0_METCR</name>
<dbReference type="InterPro" id="IPR029062">
    <property type="entry name" value="Class_I_gatase-like"/>
</dbReference>
<evidence type="ECO:0000256" key="4">
    <source>
        <dbReference type="ARBA" id="ARBA00022962"/>
    </source>
</evidence>
<evidence type="ECO:0000256" key="1">
    <source>
        <dbReference type="ARBA" id="ARBA00004873"/>
    </source>
</evidence>
<keyword evidence="3" id="KW-0822">Tryptophan biosynthesis</keyword>
<dbReference type="GO" id="GO:0000162">
    <property type="term" value="P:L-tryptophan biosynthetic process"/>
    <property type="evidence" value="ECO:0007669"/>
    <property type="project" value="UniProtKB-KW"/>
</dbReference>
<dbReference type="RefSeq" id="WP_013737147.1">
    <property type="nucleotide sequence ID" value="NC_015435.1"/>
</dbReference>
<keyword evidence="9" id="KW-1185">Reference proteome</keyword>
<evidence type="ECO:0000256" key="6">
    <source>
        <dbReference type="ARBA" id="ARBA00047683"/>
    </source>
</evidence>
<dbReference type="GO" id="GO:0004049">
    <property type="term" value="F:anthranilate synthase activity"/>
    <property type="evidence" value="ECO:0007669"/>
    <property type="project" value="UniProtKB-EC"/>
</dbReference>
<dbReference type="PRINTS" id="PR00099">
    <property type="entry name" value="CPSGATASE"/>
</dbReference>
<dbReference type="STRING" id="1006006.Mcup_0542"/>
<dbReference type="NCBIfam" id="TIGR00566">
    <property type="entry name" value="trpG_papA"/>
    <property type="match status" value="1"/>
</dbReference>
<dbReference type="MEROPS" id="C26.955"/>
<evidence type="ECO:0000313" key="8">
    <source>
        <dbReference type="EMBL" id="AEB94649.1"/>
    </source>
</evidence>
<dbReference type="EMBL" id="CP002656">
    <property type="protein sequence ID" value="AEB94649.1"/>
    <property type="molecule type" value="Genomic_DNA"/>
</dbReference>
<accession>F4G0N0</accession>
<dbReference type="InterPro" id="IPR006221">
    <property type="entry name" value="TrpG/PapA_dom"/>
</dbReference>